<keyword evidence="1" id="KW-0547">Nucleotide-binding</keyword>
<dbReference type="InterPro" id="IPR001650">
    <property type="entry name" value="Helicase_C-like"/>
</dbReference>
<evidence type="ECO:0000256" key="5">
    <source>
        <dbReference type="SAM" id="MobiDB-lite"/>
    </source>
</evidence>
<dbReference type="SMART" id="SM00487">
    <property type="entry name" value="DEXDc"/>
    <property type="match status" value="1"/>
</dbReference>
<feature type="compositionally biased region" description="Basic residues" evidence="5">
    <location>
        <begin position="9"/>
        <end position="22"/>
    </location>
</feature>
<feature type="compositionally biased region" description="Polar residues" evidence="5">
    <location>
        <begin position="1013"/>
        <end position="1022"/>
    </location>
</feature>
<keyword evidence="3 8" id="KW-0347">Helicase</keyword>
<evidence type="ECO:0000256" key="4">
    <source>
        <dbReference type="ARBA" id="ARBA00022840"/>
    </source>
</evidence>
<gene>
    <name evidence="8" type="ORF">J2S36_001059</name>
</gene>
<dbReference type="InterPro" id="IPR027417">
    <property type="entry name" value="P-loop_NTPase"/>
</dbReference>
<dbReference type="SMART" id="SM00490">
    <property type="entry name" value="HELICc"/>
    <property type="match status" value="1"/>
</dbReference>
<dbReference type="EMBL" id="JAVDUJ010000001">
    <property type="protein sequence ID" value="MDR6939516.1"/>
    <property type="molecule type" value="Genomic_DNA"/>
</dbReference>
<dbReference type="InterPro" id="IPR003593">
    <property type="entry name" value="AAA+_ATPase"/>
</dbReference>
<dbReference type="Pfam" id="PF07717">
    <property type="entry name" value="OB_NTP_bind"/>
    <property type="match status" value="1"/>
</dbReference>
<keyword evidence="2 8" id="KW-0378">Hydrolase</keyword>
<protein>
    <submittedName>
        <fullName evidence="8">ATP-dependent helicase HrpA</fullName>
        <ecNumber evidence="8">3.6.4.13</ecNumber>
    </submittedName>
</protein>
<organism evidence="8 9">
    <name type="scientific">Arcanobacterium hippocoleae</name>
    <dbReference type="NCBI Taxonomy" id="149017"/>
    <lineage>
        <taxon>Bacteria</taxon>
        <taxon>Bacillati</taxon>
        <taxon>Actinomycetota</taxon>
        <taxon>Actinomycetes</taxon>
        <taxon>Actinomycetales</taxon>
        <taxon>Actinomycetaceae</taxon>
        <taxon>Arcanobacterium</taxon>
    </lineage>
</organism>
<dbReference type="Proteomes" id="UP001266099">
    <property type="component" value="Unassembled WGS sequence"/>
</dbReference>
<dbReference type="Gene3D" id="3.40.50.300">
    <property type="entry name" value="P-loop containing nucleotide triphosphate hydrolases"/>
    <property type="match status" value="2"/>
</dbReference>
<evidence type="ECO:0000256" key="2">
    <source>
        <dbReference type="ARBA" id="ARBA00022801"/>
    </source>
</evidence>
<keyword evidence="4" id="KW-0067">ATP-binding</keyword>
<dbReference type="PROSITE" id="PS51192">
    <property type="entry name" value="HELICASE_ATP_BIND_1"/>
    <property type="match status" value="1"/>
</dbReference>
<dbReference type="InterPro" id="IPR014001">
    <property type="entry name" value="Helicase_ATP-bd"/>
</dbReference>
<dbReference type="InterPro" id="IPR011709">
    <property type="entry name" value="DEAD-box_helicase_OB_fold"/>
</dbReference>
<evidence type="ECO:0000259" key="6">
    <source>
        <dbReference type="PROSITE" id="PS51192"/>
    </source>
</evidence>
<evidence type="ECO:0000256" key="1">
    <source>
        <dbReference type="ARBA" id="ARBA00022741"/>
    </source>
</evidence>
<dbReference type="SMART" id="SM00382">
    <property type="entry name" value="AAA"/>
    <property type="match status" value="1"/>
</dbReference>
<proteinExistence type="predicted"/>
<feature type="region of interest" description="Disordered" evidence="5">
    <location>
        <begin position="1005"/>
        <end position="1036"/>
    </location>
</feature>
<dbReference type="Pfam" id="PF11898">
    <property type="entry name" value="DUF3418"/>
    <property type="match status" value="1"/>
</dbReference>
<dbReference type="NCBIfam" id="TIGR01967">
    <property type="entry name" value="DEAH_box_HrpA"/>
    <property type="match status" value="1"/>
</dbReference>
<name>A0ABU1T2B4_9ACTO</name>
<dbReference type="Gene3D" id="1.20.120.1080">
    <property type="match status" value="1"/>
</dbReference>
<feature type="domain" description="Helicase ATP-binding" evidence="6">
    <location>
        <begin position="60"/>
        <end position="214"/>
    </location>
</feature>
<evidence type="ECO:0000256" key="3">
    <source>
        <dbReference type="ARBA" id="ARBA00022806"/>
    </source>
</evidence>
<dbReference type="GO" id="GO:0003724">
    <property type="term" value="F:RNA helicase activity"/>
    <property type="evidence" value="ECO:0007669"/>
    <property type="project" value="UniProtKB-EC"/>
</dbReference>
<evidence type="ECO:0000259" key="7">
    <source>
        <dbReference type="PROSITE" id="PS51194"/>
    </source>
</evidence>
<accession>A0ABU1T2B4</accession>
<sequence length="1481" mass="164838">MTENQHSNPHNKSRRQKNRRQPRNSYKPFTPAELAARKASLPHINYPAELPVSAQRENIAQAIRTHQVVILAGETGSGKTTQLPKICLEIGRGINGMIGHTQPRRIAARSVAERISKELGINLGGTIGYQVRFTEIVSRDTLVKLMTDGILLAEIQADPLLQKYDTIIIDEAHERSLNIDFLLGYLAQLLPSRPDLKLIITSATIDSQRFAAHFAKYTQSASQNVPIIEVSGRTYPVEIRYRPLDGSCKQGTLSPFTPATPAKINTPNHETDFAASEYLDAEPQDQISGILNAASELMQEGAGDILVFLSGEGEIRETQKAFHDELGSRYIAPGGSSKIPGAVEVLPLFARLSAGEQHRIFEPHNHRRIILSTNIAETSLTVPGIRYVIDPGTARISRYSNKTKVQRLPIEPISQASANQRSGRCGRIADGIAIRLYSADDFASRPEFTEPEIQRTSLAAVILQMAALNLGTVADFPFIDPPDLRAVRAGAQLLEEIGALEIGVRQPKLTKIGRKLARLPIDPRLGRMLLAANENGCAAEVLILVAAMSVQDVRERPLEFKTQADQLHARFTEASSDFLAYLNLWRYLRTQQRELSGSGFRKMCRAEYLHWLRFREWEDVVLQLRQLAKPLGITLNEISIPDQQQLQEAARALADEGKDSTHHRDIVTAVKTLANSADVPAAEAIHQSLLVGMLSNLGNWDERKRDYAGARGTHFVIWPGSGLYRRTPAWVMAAELVETSRLFARTVARIDSDWIEKVAGHLIKHQYSEPYWSTRNGAAMAHEKITLYGMTIVADRPVLLSKVGTPDARELARELFIRHGLVENQWRAHHKFMKHNLRELAQAQEVATRLRQYGLVADENAQFTFFDERIPEDIVSGRHFDTWWKKELRRQPDLLNFTQDFLLGTTAYHAEDFPQIWRQGEIELPLKYGFEPGAYADGLRIEVPITVLPQLQDLGFDWLVPGMLPELVQATIRALPKSIRRNLVPAPDVAREILQILPSWHEATGNLGKRADTSNQNATNTDEAAPDFKNNENSPRLQSFSEAFTDAVKILRNIEIPPETWNTLTLPAHLEIKFIVRSERGAVLDEGHSLTKLQRDLAPQTHNAVESVVKGAVAQALDAARAQIIVGGAARQTQQNMHPNGQMTAAHAQKITANGTTAKADAADLTADFEDLQTWPKLRDGKLPELVETVGANGTVVRGYPALSEVPNTGTTQQGANPSKVSVSLRVLADPALQVRDHKQGIIRLLANELLLPEGRITSRWNSTESLLLAGSPYPNTATFVQDLHLAAVRNIGTKWAKQHKCPLGRLRSEAEYRALHKFLKDRIEDEIYRLAQICTRIFTAWSEVQGSYTTPAAKSPAMINTIEDVRTQISGLIYDGFVANTPDAALLDLIRYLNGAKYRIEKAPENLAGDDGNAEIIAEVEDLLTAEKEAFSSEKYDPVRASTLEQAKWMLQELRVSLFAQPLGTKMKVSPQRIQKLLSS</sequence>
<feature type="region of interest" description="Disordered" evidence="5">
    <location>
        <begin position="1"/>
        <end position="30"/>
    </location>
</feature>
<dbReference type="GO" id="GO:0016787">
    <property type="term" value="F:hydrolase activity"/>
    <property type="evidence" value="ECO:0007669"/>
    <property type="project" value="UniProtKB-KW"/>
</dbReference>
<dbReference type="Pfam" id="PF21010">
    <property type="entry name" value="HA2_C"/>
    <property type="match status" value="1"/>
</dbReference>
<dbReference type="InterPro" id="IPR007502">
    <property type="entry name" value="Helicase-assoc_dom"/>
</dbReference>
<dbReference type="Pfam" id="PF00271">
    <property type="entry name" value="Helicase_C"/>
    <property type="match status" value="1"/>
</dbReference>
<dbReference type="CDD" id="cd18791">
    <property type="entry name" value="SF2_C_RHA"/>
    <property type="match status" value="1"/>
</dbReference>
<comment type="caution">
    <text evidence="8">The sequence shown here is derived from an EMBL/GenBank/DDBJ whole genome shotgun (WGS) entry which is preliminary data.</text>
</comment>
<dbReference type="PROSITE" id="PS51194">
    <property type="entry name" value="HELICASE_CTER"/>
    <property type="match status" value="1"/>
</dbReference>
<dbReference type="PANTHER" id="PTHR18934">
    <property type="entry name" value="ATP-DEPENDENT RNA HELICASE"/>
    <property type="match status" value="1"/>
</dbReference>
<dbReference type="RefSeq" id="WP_309956241.1">
    <property type="nucleotide sequence ID" value="NZ_JAVDUJ010000001.1"/>
</dbReference>
<feature type="domain" description="Helicase C-terminal" evidence="7">
    <location>
        <begin position="289"/>
        <end position="469"/>
    </location>
</feature>
<evidence type="ECO:0000313" key="8">
    <source>
        <dbReference type="EMBL" id="MDR6939516.1"/>
    </source>
</evidence>
<dbReference type="Pfam" id="PF00270">
    <property type="entry name" value="DEAD"/>
    <property type="match status" value="1"/>
</dbReference>
<reference evidence="8 9" key="1">
    <citation type="submission" date="2023-07" db="EMBL/GenBank/DDBJ databases">
        <title>Sequencing the genomes of 1000 actinobacteria strains.</title>
        <authorList>
            <person name="Klenk H.-P."/>
        </authorList>
    </citation>
    <scope>NUCLEOTIDE SEQUENCE [LARGE SCALE GENOMIC DNA]</scope>
    <source>
        <strain evidence="8 9">DSM 15539</strain>
    </source>
</reference>
<dbReference type="InterPro" id="IPR010222">
    <property type="entry name" value="RNA_helicase_HrpA"/>
</dbReference>
<dbReference type="InterPro" id="IPR011545">
    <property type="entry name" value="DEAD/DEAH_box_helicase_dom"/>
</dbReference>
<dbReference type="EC" id="3.6.4.13" evidence="8"/>
<evidence type="ECO:0000313" key="9">
    <source>
        <dbReference type="Proteomes" id="UP001266099"/>
    </source>
</evidence>
<dbReference type="SMART" id="SM00847">
    <property type="entry name" value="HA2"/>
    <property type="match status" value="1"/>
</dbReference>
<dbReference type="SUPFAM" id="SSF52540">
    <property type="entry name" value="P-loop containing nucleoside triphosphate hydrolases"/>
    <property type="match status" value="1"/>
</dbReference>
<keyword evidence="9" id="KW-1185">Reference proteome</keyword>
<dbReference type="InterPro" id="IPR024590">
    <property type="entry name" value="HrpA_C"/>
</dbReference>
<dbReference type="PANTHER" id="PTHR18934:SF99">
    <property type="entry name" value="ATP-DEPENDENT RNA HELICASE DHX37-RELATED"/>
    <property type="match status" value="1"/>
</dbReference>